<protein>
    <submittedName>
        <fullName evidence="1">Uncharacterized protein</fullName>
    </submittedName>
</protein>
<proteinExistence type="predicted"/>
<accession>A0A3B0M3T5</accession>
<sequence>MSGSAIVSGTGTKWNSNNPVVSIGMLLLIKHNNINYPYLIKAVNSDNELVLAEAATFSATNTTYTINLTEPNNNSDAARALVAANAYIIYFLQNMDTWLTDTGVVEITLPSGTTVELKSIKALQELTEKTNKAVGDKFDKNNIVQEAGSADDKVMSQKASTNILAKKDST</sequence>
<dbReference type="AlphaFoldDB" id="A0A3B0M3T5"/>
<reference evidence="1" key="1">
    <citation type="submission" date="2018-04" db="EMBL/GenBank/DDBJ databases">
        <authorList>
            <person name="Go L.Y."/>
            <person name="Mitchell J.A."/>
        </authorList>
    </citation>
    <scope>NUCLEOTIDE SEQUENCE</scope>
    <source>
        <strain evidence="1">ARTV</strain>
    </source>
</reference>
<dbReference type="EMBL" id="UFQR01000001">
    <property type="protein sequence ID" value="SSW94728.1"/>
    <property type="molecule type" value="Genomic_DNA"/>
</dbReference>
<evidence type="ECO:0000313" key="1">
    <source>
        <dbReference type="EMBL" id="SSW94728.1"/>
    </source>
</evidence>
<organism evidence="1">
    <name type="scientific">Arsenophonus endosymbiont of Trialeurodes vaporariorum</name>
    <dbReference type="NCBI Taxonomy" id="235567"/>
    <lineage>
        <taxon>Bacteria</taxon>
        <taxon>Pseudomonadati</taxon>
        <taxon>Pseudomonadota</taxon>
        <taxon>Gammaproteobacteria</taxon>
        <taxon>Enterobacterales</taxon>
        <taxon>Morganellaceae</taxon>
        <taxon>Arsenophonus</taxon>
    </lineage>
</organism>
<name>A0A3B0M3T5_9GAMM</name>
<gene>
    <name evidence="1" type="ORF">ARTV_0256</name>
</gene>